<gene>
    <name evidence="3" type="ORF">H206_00871</name>
</gene>
<feature type="chain" id="PRO_5019279677" description="Lcl C-terminal domain-containing protein" evidence="1">
    <location>
        <begin position="20"/>
        <end position="173"/>
    </location>
</feature>
<proteinExistence type="predicted"/>
<dbReference type="Proteomes" id="UP000287853">
    <property type="component" value="Unassembled WGS sequence"/>
</dbReference>
<protein>
    <recommendedName>
        <fullName evidence="2">Lcl C-terminal domain-containing protein</fullName>
    </recommendedName>
</protein>
<evidence type="ECO:0000256" key="1">
    <source>
        <dbReference type="SAM" id="SignalP"/>
    </source>
</evidence>
<keyword evidence="1" id="KW-0732">Signal</keyword>
<dbReference type="EMBL" id="MTKO01000064">
    <property type="protein sequence ID" value="RWX46458.1"/>
    <property type="molecule type" value="Genomic_DNA"/>
</dbReference>
<accession>A0A444J001</accession>
<name>A0A444J001_9BACT</name>
<dbReference type="Pfam" id="PF07603">
    <property type="entry name" value="Lcl_C"/>
    <property type="match status" value="1"/>
</dbReference>
<reference evidence="3 4" key="1">
    <citation type="submission" date="2017-01" db="EMBL/GenBank/DDBJ databases">
        <title>The cable genome- insights into the physiology and evolution of filamentous bacteria capable of sulfide oxidation via long distance electron transfer.</title>
        <authorList>
            <person name="Schreiber L."/>
            <person name="Bjerg J.T."/>
            <person name="Boggild A."/>
            <person name="Van De Vossenberg J."/>
            <person name="Meysman F."/>
            <person name="Nielsen L.P."/>
            <person name="Schramm A."/>
            <person name="Kjeldsen K.U."/>
        </authorList>
    </citation>
    <scope>NUCLEOTIDE SEQUENCE [LARGE SCALE GENOMIC DNA]</scope>
    <source>
        <strain evidence="3">MCF</strain>
    </source>
</reference>
<evidence type="ECO:0000259" key="2">
    <source>
        <dbReference type="Pfam" id="PF07603"/>
    </source>
</evidence>
<dbReference type="PANTHER" id="PTHR35812:SF1">
    <property type="entry name" value="LIPOPROTEIN"/>
    <property type="match status" value="1"/>
</dbReference>
<evidence type="ECO:0000313" key="3">
    <source>
        <dbReference type="EMBL" id="RWX46458.1"/>
    </source>
</evidence>
<feature type="domain" description="Lcl C-terminal" evidence="2">
    <location>
        <begin position="43"/>
        <end position="170"/>
    </location>
</feature>
<comment type="caution">
    <text evidence="3">The sequence shown here is derived from an EMBL/GenBank/DDBJ whole genome shotgun (WGS) entry which is preliminary data.</text>
</comment>
<dbReference type="PANTHER" id="PTHR35812">
    <property type="entry name" value="LIPOPROTEIN"/>
    <property type="match status" value="1"/>
</dbReference>
<dbReference type="InterPro" id="IPR011460">
    <property type="entry name" value="Lcl_C"/>
</dbReference>
<evidence type="ECO:0000313" key="4">
    <source>
        <dbReference type="Proteomes" id="UP000287853"/>
    </source>
</evidence>
<feature type="signal peptide" evidence="1">
    <location>
        <begin position="1"/>
        <end position="19"/>
    </location>
</feature>
<dbReference type="AlphaFoldDB" id="A0A444J001"/>
<keyword evidence="4" id="KW-1185">Reference proteome</keyword>
<organism evidence="3 4">
    <name type="scientific">Candidatus Electrothrix aarhusensis</name>
    <dbReference type="NCBI Taxonomy" id="1859131"/>
    <lineage>
        <taxon>Bacteria</taxon>
        <taxon>Pseudomonadati</taxon>
        <taxon>Thermodesulfobacteriota</taxon>
        <taxon>Desulfobulbia</taxon>
        <taxon>Desulfobulbales</taxon>
        <taxon>Desulfobulbaceae</taxon>
        <taxon>Candidatus Electrothrix</taxon>
    </lineage>
</organism>
<sequence>MRTSFLIFFCVFSAATVHAEQDCKTSTILASTPSSQLVDNGDGTITDSKTGLMWKKCLEGVTGDNCEKNSPSTFTWQKTLEHCETVNDGDGFAGHTDWRVPTITELRSIVEQQCYRPAINTIRFPHTPNSFVWAKTLFAGHSAYAWYVNFSNGSSNADVRSVNSAVRLVRGGQ</sequence>